<dbReference type="Proteomes" id="UP000549009">
    <property type="component" value="Unassembled WGS sequence"/>
</dbReference>
<reference evidence="2 3" key="1">
    <citation type="submission" date="2017-09" db="EMBL/GenBank/DDBJ databases">
        <authorList>
            <person name="Lee N."/>
            <person name="Cho B.-K."/>
        </authorList>
    </citation>
    <scope>NUCLEOTIDE SEQUENCE [LARGE SCALE GENOMIC DNA]</scope>
    <source>
        <strain evidence="2 3">ATCC 27465</strain>
    </source>
</reference>
<dbReference type="Pfam" id="PF13646">
    <property type="entry name" value="HEAT_2"/>
    <property type="match status" value="3"/>
</dbReference>
<keyword evidence="4" id="KW-1185">Reference proteome</keyword>
<dbReference type="PANTHER" id="PTHR12697">
    <property type="entry name" value="PBS LYASE HEAT-LIKE PROTEIN"/>
    <property type="match status" value="1"/>
</dbReference>
<gene>
    <name evidence="2" type="ORF">CP982_31530</name>
    <name evidence="1" type="ORF">FHS40_004107</name>
</gene>
<evidence type="ECO:0000313" key="2">
    <source>
        <dbReference type="EMBL" id="QEV62692.1"/>
    </source>
</evidence>
<organism evidence="2 3">
    <name type="scientific">Streptomyces spectabilis</name>
    <dbReference type="NCBI Taxonomy" id="68270"/>
    <lineage>
        <taxon>Bacteria</taxon>
        <taxon>Bacillati</taxon>
        <taxon>Actinomycetota</taxon>
        <taxon>Actinomycetes</taxon>
        <taxon>Kitasatosporales</taxon>
        <taxon>Streptomycetaceae</taxon>
        <taxon>Streptomyces</taxon>
    </lineage>
</organism>
<dbReference type="AlphaFoldDB" id="A0A5P2XJT4"/>
<protein>
    <submittedName>
        <fullName evidence="2">HEAT repeat domain-containing protein</fullName>
    </submittedName>
    <submittedName>
        <fullName evidence="1">HEAT repeat protein</fullName>
    </submittedName>
</protein>
<dbReference type="OrthoDB" id="4034574at2"/>
<evidence type="ECO:0000313" key="4">
    <source>
        <dbReference type="Proteomes" id="UP000549009"/>
    </source>
</evidence>
<dbReference type="EMBL" id="CP023690">
    <property type="protein sequence ID" value="QEV62692.1"/>
    <property type="molecule type" value="Genomic_DNA"/>
</dbReference>
<dbReference type="SUPFAM" id="SSF48371">
    <property type="entry name" value="ARM repeat"/>
    <property type="match status" value="2"/>
</dbReference>
<name>A0A5P2XJT4_STRST</name>
<dbReference type="Proteomes" id="UP000326505">
    <property type="component" value="Chromosome"/>
</dbReference>
<proteinExistence type="predicted"/>
<dbReference type="RefSeq" id="WP_150513553.1">
    <property type="nucleotide sequence ID" value="NZ_BMSQ01000002.1"/>
</dbReference>
<dbReference type="InterPro" id="IPR004155">
    <property type="entry name" value="PBS_lyase_HEAT"/>
</dbReference>
<sequence length="644" mass="67637">MERAPTIPELARMRMAGDVAGLCRASRSEDHDVAVHAMQLLGGCEGRREAVEALLDCLRRRDQRNGMRWQAASSLGRLRERRAVPELLRLLTDAEEREGRGQLYMPACDALIAIGGPEAVRGLVGLCGELAAGRGHWTVRVLDALARLRPPEAVAPLLVALWEYLPERAERVVRTLGAIGDPRAASALLVLAHTPASDVPLRRAAVAALHALPEADWPPGHQWPSAAQLLQVPQRDPDPETARLATALLARTEDGRDHLWNTLRAASDAPPHAVAAVCAHVAEEPGRYAVPDPGERRALLRHHLRESPVPSVRRAAARALFAYAGAAAGEALLEALGDAPLSDTVADLVAQLPEPPLHRLLDLLTGTSYAVAQRQGAARALGAVGQTPAVPALLAVLADEEAPAALRTDAVDALGALRHPEAAAPLAALAQDEERPGTPRARAVRALGLIGAPETLPVVLACVDSPHEAVRARAVAALGGFPVARAAQALRGLVTPDADPDLARAALRALGRIGAPALPALVELADAVREDVAAELVAALAARPEAEALAALGRLAASPSAQRAAADALSARSTPDCAVPLASFLHSDVHPFTREAAVRGLLRIGTDEAHEHVLAHCLASTHLYGWQVEALDVIAEARGVRLGP</sequence>
<dbReference type="InterPro" id="IPR016024">
    <property type="entry name" value="ARM-type_fold"/>
</dbReference>
<dbReference type="SMART" id="SM00567">
    <property type="entry name" value="EZ_HEAT"/>
    <property type="match status" value="11"/>
</dbReference>
<dbReference type="Gene3D" id="1.25.10.10">
    <property type="entry name" value="Leucine-rich Repeat Variant"/>
    <property type="match status" value="5"/>
</dbReference>
<dbReference type="GO" id="GO:0016491">
    <property type="term" value="F:oxidoreductase activity"/>
    <property type="evidence" value="ECO:0007669"/>
    <property type="project" value="TreeGrafter"/>
</dbReference>
<dbReference type="EMBL" id="JACHJD010000006">
    <property type="protein sequence ID" value="MBB5105014.1"/>
    <property type="molecule type" value="Genomic_DNA"/>
</dbReference>
<dbReference type="KEGG" id="sspb:CP982_31530"/>
<evidence type="ECO:0000313" key="1">
    <source>
        <dbReference type="EMBL" id="MBB5105014.1"/>
    </source>
</evidence>
<dbReference type="InterPro" id="IPR011989">
    <property type="entry name" value="ARM-like"/>
</dbReference>
<dbReference type="Pfam" id="PF03130">
    <property type="entry name" value="HEAT_PBS"/>
    <property type="match status" value="1"/>
</dbReference>
<evidence type="ECO:0000313" key="3">
    <source>
        <dbReference type="Proteomes" id="UP000326505"/>
    </source>
</evidence>
<dbReference type="PANTHER" id="PTHR12697:SF5">
    <property type="entry name" value="DEOXYHYPUSINE HYDROXYLASE"/>
    <property type="match status" value="1"/>
</dbReference>
<accession>A0A5P2XJT4</accession>
<reference evidence="1 4" key="2">
    <citation type="submission" date="2020-08" db="EMBL/GenBank/DDBJ databases">
        <title>Genomic Encyclopedia of Type Strains, Phase III (KMG-III): the genomes of soil and plant-associated and newly described type strains.</title>
        <authorList>
            <person name="Whitman W."/>
        </authorList>
    </citation>
    <scope>NUCLEOTIDE SEQUENCE [LARGE SCALE GENOMIC DNA]</scope>
    <source>
        <strain evidence="1 4">CECT 3146</strain>
    </source>
</reference>